<feature type="signal peptide" evidence="1">
    <location>
        <begin position="1"/>
        <end position="30"/>
    </location>
</feature>
<dbReference type="Proteomes" id="UP000591131">
    <property type="component" value="Unassembled WGS sequence"/>
</dbReference>
<dbReference type="InterPro" id="IPR038765">
    <property type="entry name" value="Papain-like_cys_pep_sf"/>
</dbReference>
<feature type="chain" id="PRO_5029456758" evidence="1">
    <location>
        <begin position="31"/>
        <end position="541"/>
    </location>
</feature>
<accession>A0A7J6N1J5</accession>
<dbReference type="PANTHER" id="PTHR31354:SF2">
    <property type="entry name" value="OS01G0793500 PROTEIN"/>
    <property type="match status" value="1"/>
</dbReference>
<evidence type="ECO:0000313" key="2">
    <source>
        <dbReference type="EMBL" id="KAF4677743.1"/>
    </source>
</evidence>
<dbReference type="EMBL" id="JAAPAO010000009">
    <property type="protein sequence ID" value="KAF4677743.1"/>
    <property type="molecule type" value="Genomic_DNA"/>
</dbReference>
<dbReference type="Gene3D" id="3.90.1720.10">
    <property type="entry name" value="endopeptidase domain like (from Nostoc punctiforme)"/>
    <property type="match status" value="1"/>
</dbReference>
<dbReference type="OrthoDB" id="1847654at2759"/>
<dbReference type="SUPFAM" id="SSF54001">
    <property type="entry name" value="Cysteine proteinases"/>
    <property type="match status" value="1"/>
</dbReference>
<sequence>MKPTTSSPMILFAWLYVGITTLGCLPHVLGVQEEESEPALMKALGGLALSVLGLHQASEPRLLEGGDDGIEDRPPVSNDTSFDIYFSFVPRYFTTLLGNNKYERFEGLCFKEISISSQIDENGFIITLDLAKPVSLFCTETLLFGNVDKVVSKTYLKTGRKSLKWRLGGRNAAEEKVYAFGLRVPLSRAIRSVASTVTYLKSRRYTMGYLSRFAGISLNKRHPSATEHIPSPTEVASGDILVLLREEGKASMIAWNSGSLIDHVVIIVREPETGEPYVIESFGPTRVRKVLYTEYIKQYADKYHNMVYLPLKEEHSKVFNAKKAWHLFADTFEGYEYGWENFFFAWLDTKEGNYPCLPLDNFETCFTWQAAEVFLGFLDRHKLTKPLAEKYVLQGFRHRLNTTEKLNMSQIVKIADKKIEGGAAVLATMPEEDHWLYDTHRFGKKAKGPARVCSSLTCEMLRAGGALGDKTLRCSEFTPFETYSLDIFDGSRAIQLSGRYTLNLSEPYVLRMGQKTVYDHMGEHCESRVTKDSFYYRTPGC</sequence>
<evidence type="ECO:0000313" key="3">
    <source>
        <dbReference type="Proteomes" id="UP000591131"/>
    </source>
</evidence>
<evidence type="ECO:0000256" key="1">
    <source>
        <dbReference type="SAM" id="SignalP"/>
    </source>
</evidence>
<protein>
    <submittedName>
        <fullName evidence="2">Uncharacterized protein</fullName>
    </submittedName>
</protein>
<comment type="caution">
    <text evidence="2">The sequence shown here is derived from an EMBL/GenBank/DDBJ whole genome shotgun (WGS) entry which is preliminary data.</text>
</comment>
<reference evidence="2 3" key="1">
    <citation type="submission" date="2020-04" db="EMBL/GenBank/DDBJ databases">
        <title>Perkinsus chesapeaki whole genome sequence.</title>
        <authorList>
            <person name="Bogema D.R."/>
        </authorList>
    </citation>
    <scope>NUCLEOTIDE SEQUENCE [LARGE SCALE GENOMIC DNA]</scope>
    <source>
        <strain evidence="2">ATCC PRA-425</strain>
    </source>
</reference>
<dbReference type="AlphaFoldDB" id="A0A7J6N1J5"/>
<keyword evidence="1" id="KW-0732">Signal</keyword>
<dbReference type="PROSITE" id="PS51257">
    <property type="entry name" value="PROKAR_LIPOPROTEIN"/>
    <property type="match status" value="1"/>
</dbReference>
<keyword evidence="3" id="KW-1185">Reference proteome</keyword>
<proteinExistence type="predicted"/>
<gene>
    <name evidence="2" type="ORF">FOL47_010964</name>
</gene>
<name>A0A7J6N1J5_PERCH</name>
<organism evidence="2 3">
    <name type="scientific">Perkinsus chesapeaki</name>
    <name type="common">Clam parasite</name>
    <name type="synonym">Perkinsus andrewsi</name>
    <dbReference type="NCBI Taxonomy" id="330153"/>
    <lineage>
        <taxon>Eukaryota</taxon>
        <taxon>Sar</taxon>
        <taxon>Alveolata</taxon>
        <taxon>Perkinsozoa</taxon>
        <taxon>Perkinsea</taxon>
        <taxon>Perkinsida</taxon>
        <taxon>Perkinsidae</taxon>
        <taxon>Perkinsus</taxon>
    </lineage>
</organism>
<dbReference type="PANTHER" id="PTHR31354">
    <property type="entry name" value="OS01G0793500 PROTEIN"/>
    <property type="match status" value="1"/>
</dbReference>